<keyword evidence="2" id="KW-1185">Reference proteome</keyword>
<organism evidence="1 2">
    <name type="scientific">Aquiflexum gelatinilyticum</name>
    <dbReference type="NCBI Taxonomy" id="2961943"/>
    <lineage>
        <taxon>Bacteria</taxon>
        <taxon>Pseudomonadati</taxon>
        <taxon>Bacteroidota</taxon>
        <taxon>Cytophagia</taxon>
        <taxon>Cytophagales</taxon>
        <taxon>Cyclobacteriaceae</taxon>
        <taxon>Aquiflexum</taxon>
    </lineage>
</organism>
<dbReference type="Pfam" id="PF17278">
    <property type="entry name" value="DUF5343"/>
    <property type="match status" value="1"/>
</dbReference>
<proteinExistence type="predicted"/>
<protein>
    <submittedName>
        <fullName evidence="1">DUF5343 domain-containing protein</fullName>
    </submittedName>
</protein>
<reference evidence="1" key="1">
    <citation type="submission" date="2022-08" db="EMBL/GenBank/DDBJ databases">
        <authorList>
            <person name="Zhang D."/>
        </authorList>
    </citation>
    <scope>NUCLEOTIDE SEQUENCE</scope>
    <source>
        <strain evidence="1">XJ19-11</strain>
    </source>
</reference>
<dbReference type="InterPro" id="IPR035235">
    <property type="entry name" value="DUF5343"/>
</dbReference>
<sequence length="210" mass="23502">MALPTAYLVTTKNLQPIINSLISAKAPDKLTGGFLKTLGFTSSNDTLYVKLFKEIGLIDANGTPTSKYYEFIDQSQTAKILATCIEEGYSDLFAINKQAYKMTEEEVKNKLKTLTQGTIDESILKLMAKTFKALTEIADWSVSHSKPAKKLEETEDTKVFHQHSQINLPASSNESVINPTLHYNIQIHLPETRDSSVYDAIFKSLKQHLL</sequence>
<evidence type="ECO:0000313" key="1">
    <source>
        <dbReference type="EMBL" id="MCR9013806.1"/>
    </source>
</evidence>
<gene>
    <name evidence="1" type="ORF">NU887_02100</name>
</gene>
<dbReference type="RefSeq" id="WP_258421699.1">
    <property type="nucleotide sequence ID" value="NZ_JANSUY010000001.1"/>
</dbReference>
<evidence type="ECO:0000313" key="2">
    <source>
        <dbReference type="Proteomes" id="UP001142175"/>
    </source>
</evidence>
<dbReference type="AlphaFoldDB" id="A0A9X2SZD4"/>
<comment type="caution">
    <text evidence="1">The sequence shown here is derived from an EMBL/GenBank/DDBJ whole genome shotgun (WGS) entry which is preliminary data.</text>
</comment>
<accession>A0A9X2SZD4</accession>
<dbReference type="EMBL" id="JANSUY010000001">
    <property type="protein sequence ID" value="MCR9013806.1"/>
    <property type="molecule type" value="Genomic_DNA"/>
</dbReference>
<name>A0A9X2SZD4_9BACT</name>
<dbReference type="Proteomes" id="UP001142175">
    <property type="component" value="Unassembled WGS sequence"/>
</dbReference>